<keyword evidence="3" id="KW-0934">Plastid</keyword>
<organism evidence="7 8">
    <name type="scientific">Carex littledalei</name>
    <dbReference type="NCBI Taxonomy" id="544730"/>
    <lineage>
        <taxon>Eukaryota</taxon>
        <taxon>Viridiplantae</taxon>
        <taxon>Streptophyta</taxon>
        <taxon>Embryophyta</taxon>
        <taxon>Tracheophyta</taxon>
        <taxon>Spermatophyta</taxon>
        <taxon>Magnoliopsida</taxon>
        <taxon>Liliopsida</taxon>
        <taxon>Poales</taxon>
        <taxon>Cyperaceae</taxon>
        <taxon>Cyperoideae</taxon>
        <taxon>Cariceae</taxon>
        <taxon>Carex</taxon>
        <taxon>Carex subgen. Euthyceras</taxon>
    </lineage>
</organism>
<feature type="domain" description="NAD(P)-binding" evidence="6">
    <location>
        <begin position="87"/>
        <end position="287"/>
    </location>
</feature>
<feature type="compositionally biased region" description="Polar residues" evidence="5">
    <location>
        <begin position="387"/>
        <end position="398"/>
    </location>
</feature>
<dbReference type="Proteomes" id="UP000623129">
    <property type="component" value="Unassembled WGS sequence"/>
</dbReference>
<protein>
    <submittedName>
        <fullName evidence="7">Protein TIC 62</fullName>
    </submittedName>
</protein>
<dbReference type="OrthoDB" id="419598at2759"/>
<keyword evidence="8" id="KW-1185">Reference proteome</keyword>
<proteinExistence type="predicted"/>
<accession>A0A833RFV0</accession>
<evidence type="ECO:0000256" key="3">
    <source>
        <dbReference type="ARBA" id="ARBA00022640"/>
    </source>
</evidence>
<dbReference type="PANTHER" id="PTHR47285:SF1">
    <property type="entry name" value="PROTEIN TIC 62, CHLOROPLASTIC"/>
    <property type="match status" value="1"/>
</dbReference>
<dbReference type="SUPFAM" id="SSF51735">
    <property type="entry name" value="NAD(P)-binding Rossmann-fold domains"/>
    <property type="match status" value="1"/>
</dbReference>
<evidence type="ECO:0000259" key="6">
    <source>
        <dbReference type="Pfam" id="PF13460"/>
    </source>
</evidence>
<dbReference type="GO" id="GO:0009507">
    <property type="term" value="C:chloroplast"/>
    <property type="evidence" value="ECO:0007669"/>
    <property type="project" value="UniProtKB-SubCell"/>
</dbReference>
<evidence type="ECO:0000256" key="5">
    <source>
        <dbReference type="SAM" id="MobiDB-lite"/>
    </source>
</evidence>
<dbReference type="AlphaFoldDB" id="A0A833RFV0"/>
<dbReference type="InterPro" id="IPR036291">
    <property type="entry name" value="NAD(P)-bd_dom_sf"/>
</dbReference>
<dbReference type="EMBL" id="SWLB01000005">
    <property type="protein sequence ID" value="KAF3338362.1"/>
    <property type="molecule type" value="Genomic_DNA"/>
</dbReference>
<feature type="compositionally biased region" description="Pro residues" evidence="5">
    <location>
        <begin position="569"/>
        <end position="578"/>
    </location>
</feature>
<feature type="compositionally biased region" description="Pro residues" evidence="5">
    <location>
        <begin position="321"/>
        <end position="338"/>
    </location>
</feature>
<comment type="caution">
    <text evidence="7">The sequence shown here is derived from an EMBL/GenBank/DDBJ whole genome shotgun (WGS) entry which is preliminary data.</text>
</comment>
<comment type="subcellular location">
    <subcellularLocation>
        <location evidence="1">Plastid</location>
        <location evidence="1">Chloroplast</location>
    </subcellularLocation>
</comment>
<dbReference type="InterPro" id="IPR044719">
    <property type="entry name" value="TIC62"/>
</dbReference>
<feature type="compositionally biased region" description="Polar residues" evidence="5">
    <location>
        <begin position="486"/>
        <end position="501"/>
    </location>
</feature>
<sequence length="578" mass="62177">MELMMLRSGPAAIGLPRPNLRRLLSTPSFTDSLSFPTKSAAAYFHCPAMPSSSSSMKASATGSVASASGISKQEGALKEKDVVFVAGSTGKVGSRLVRELLKLGFRVRAGVRSSQRAGALVQCVVCSSPAEERLEIVECDLENQNTIRPAIANASIVMCCIGASEKEVFDITGPYRIDYKATSNLIQEAKNLKVDHFILLTSLGTGKTGFPAALLNLFWGVLCWKRKAEEELISIGLPYTIVRPGGMERPTDSFKETHNLVLAKEDTYFGGLVSNLQVAELMACMAKNRKLSYCKVVEVIAETTAPLLPMEQLLSTIPNQRPLPPEPQPQPQPQPEAQPQPVQVSKRVPQSPYTSYEDLKPPSSPMPSQPMAETKSTDSSSLDTKEPTQLSVPQSPYTSYEDLKPPSSPMPSQPMAETKSTDSSSLDTKEPTQLSVPEPEPEAGHKLEPEPDSVQVSKPSPQSPYTAYEDLKPPSSPTPPQPKSTALSSVPTQVSDGSTVPLSPFPTYEDLKPPSSPSPSVPNNGTPTSISASKSENSGLSPAEIEPDQIPEKSYPLSPYTMYEDLKPPTSPVPSVPK</sequence>
<evidence type="ECO:0000313" key="7">
    <source>
        <dbReference type="EMBL" id="KAF3338362.1"/>
    </source>
</evidence>
<reference evidence="7" key="1">
    <citation type="submission" date="2020-01" db="EMBL/GenBank/DDBJ databases">
        <title>Genome sequence of Kobresia littledalei, the first chromosome-level genome in the family Cyperaceae.</title>
        <authorList>
            <person name="Qu G."/>
        </authorList>
    </citation>
    <scope>NUCLEOTIDE SEQUENCE</scope>
    <source>
        <strain evidence="7">C.B.Clarke</strain>
        <tissue evidence="7">Leaf</tissue>
    </source>
</reference>
<feature type="compositionally biased region" description="Polar residues" evidence="5">
    <location>
        <begin position="521"/>
        <end position="540"/>
    </location>
</feature>
<dbReference type="CDD" id="cd05243">
    <property type="entry name" value="SDR_a5"/>
    <property type="match status" value="1"/>
</dbReference>
<feature type="compositionally biased region" description="Low complexity" evidence="5">
    <location>
        <begin position="452"/>
        <end position="464"/>
    </location>
</feature>
<dbReference type="FunFam" id="3.40.50.720:FF:000499">
    <property type="entry name" value="Protein TIC 62, chloroplastic"/>
    <property type="match status" value="1"/>
</dbReference>
<evidence type="ECO:0000256" key="4">
    <source>
        <dbReference type="ARBA" id="ARBA00022946"/>
    </source>
</evidence>
<feature type="region of interest" description="Disordered" evidence="5">
    <location>
        <begin position="317"/>
        <end position="578"/>
    </location>
</feature>
<dbReference type="Gene3D" id="3.40.50.720">
    <property type="entry name" value="NAD(P)-binding Rossmann-like Domain"/>
    <property type="match status" value="1"/>
</dbReference>
<keyword evidence="4" id="KW-0809">Transit peptide</keyword>
<evidence type="ECO:0000256" key="2">
    <source>
        <dbReference type="ARBA" id="ARBA00022528"/>
    </source>
</evidence>
<evidence type="ECO:0000256" key="1">
    <source>
        <dbReference type="ARBA" id="ARBA00004229"/>
    </source>
</evidence>
<dbReference type="Pfam" id="PF13460">
    <property type="entry name" value="NAD_binding_10"/>
    <property type="match status" value="1"/>
</dbReference>
<keyword evidence="2" id="KW-0150">Chloroplast</keyword>
<name>A0A833RFV0_9POAL</name>
<dbReference type="PANTHER" id="PTHR47285">
    <property type="entry name" value="PROTEIN TIC 62, CHLOROPLASTIC"/>
    <property type="match status" value="1"/>
</dbReference>
<dbReference type="InterPro" id="IPR016040">
    <property type="entry name" value="NAD(P)-bd_dom"/>
</dbReference>
<evidence type="ECO:0000313" key="8">
    <source>
        <dbReference type="Proteomes" id="UP000623129"/>
    </source>
</evidence>
<gene>
    <name evidence="7" type="ORF">FCM35_KLT17199</name>
</gene>